<reference evidence="2 3" key="1">
    <citation type="submission" date="2019-08" db="EMBL/GenBank/DDBJ databases">
        <title>Draft genome analysis of Rheinheimera tangshanensis isolated from the roots of fresh rice plants (Oryza sativa).</title>
        <authorList>
            <person name="Yu Q."/>
            <person name="Qi Y."/>
            <person name="Zhang H."/>
            <person name="Pu J."/>
        </authorList>
    </citation>
    <scope>NUCLEOTIDE SEQUENCE [LARGE SCALE GENOMIC DNA]</scope>
    <source>
        <strain evidence="2 3">JA3-B52</strain>
    </source>
</reference>
<sequence>MNHPTAQFLLAAKQAEIKALQQLSETCLLVTRISELVHQLQRERGISNIFLASGSELFALQRQQQLVHSTKAEQQLRSQLTAQYLQATESCNSSRLLSGVCLALQGMDHLAELREQVGKQQCTALQSTEAYSRLIAAWLAVVLESADLSCDAAISRQLVALFNLLQTKEYAGQERAWGAMGLASGQLSTELAERLLLLQQAQQHSSAVFLEFATTEQQQQWHLLEQATAAKQQQQLRAMIRQLAGTKAPVPAVSDLWYQFATERMDAMHLLQAELTAQLQQLTSATVDAAQQQLQHHQSKLTELAGLPASSGLTLLIDSSMPGLYGASVLPQPVGEQSVQAPSRSFYQLLSEQSQHIRQMHAELTDARRAITEQKLIDRAKLLLMQYKKLTEEQAYRQLQQSAMKQQCRIAEIADAVVKALKPVNT</sequence>
<proteinExistence type="predicted"/>
<dbReference type="RefSeq" id="WP_147903428.1">
    <property type="nucleotide sequence ID" value="NZ_BAAAGC010000017.1"/>
</dbReference>
<dbReference type="Proteomes" id="UP000321814">
    <property type="component" value="Unassembled WGS sequence"/>
</dbReference>
<dbReference type="SMART" id="SM01012">
    <property type="entry name" value="ANTAR"/>
    <property type="match status" value="1"/>
</dbReference>
<evidence type="ECO:0000259" key="1">
    <source>
        <dbReference type="PROSITE" id="PS50921"/>
    </source>
</evidence>
<protein>
    <submittedName>
        <fullName evidence="2">ANTAR domain-containing protein</fullName>
    </submittedName>
</protein>
<comment type="caution">
    <text evidence="2">The sequence shown here is derived from an EMBL/GenBank/DDBJ whole genome shotgun (WGS) entry which is preliminary data.</text>
</comment>
<dbReference type="OrthoDB" id="9782798at2"/>
<dbReference type="InterPro" id="IPR005561">
    <property type="entry name" value="ANTAR"/>
</dbReference>
<dbReference type="InterPro" id="IPR036388">
    <property type="entry name" value="WH-like_DNA-bd_sf"/>
</dbReference>
<gene>
    <name evidence="2" type="ORF">FU839_04735</name>
</gene>
<feature type="domain" description="ANTAR" evidence="1">
    <location>
        <begin position="357"/>
        <end position="418"/>
    </location>
</feature>
<dbReference type="InterPro" id="IPR013587">
    <property type="entry name" value="Nitrate/nitrite_sensing"/>
</dbReference>
<dbReference type="PROSITE" id="PS50921">
    <property type="entry name" value="ANTAR"/>
    <property type="match status" value="1"/>
</dbReference>
<dbReference type="AlphaFoldDB" id="A0A5C8LZE8"/>
<dbReference type="GO" id="GO:0003723">
    <property type="term" value="F:RNA binding"/>
    <property type="evidence" value="ECO:0007669"/>
    <property type="project" value="InterPro"/>
</dbReference>
<dbReference type="Pfam" id="PF08376">
    <property type="entry name" value="NIT"/>
    <property type="match status" value="1"/>
</dbReference>
<dbReference type="EMBL" id="VRLR01000002">
    <property type="protein sequence ID" value="TXK82197.1"/>
    <property type="molecule type" value="Genomic_DNA"/>
</dbReference>
<dbReference type="Gene3D" id="1.10.10.10">
    <property type="entry name" value="Winged helix-like DNA-binding domain superfamily/Winged helix DNA-binding domain"/>
    <property type="match status" value="1"/>
</dbReference>
<dbReference type="InterPro" id="IPR011006">
    <property type="entry name" value="CheY-like_superfamily"/>
</dbReference>
<evidence type="ECO:0000313" key="2">
    <source>
        <dbReference type="EMBL" id="TXK82197.1"/>
    </source>
</evidence>
<dbReference type="SUPFAM" id="SSF52172">
    <property type="entry name" value="CheY-like"/>
    <property type="match status" value="1"/>
</dbReference>
<organism evidence="2 3">
    <name type="scientific">Rheinheimera tangshanensis</name>
    <dbReference type="NCBI Taxonomy" id="400153"/>
    <lineage>
        <taxon>Bacteria</taxon>
        <taxon>Pseudomonadati</taxon>
        <taxon>Pseudomonadota</taxon>
        <taxon>Gammaproteobacteria</taxon>
        <taxon>Chromatiales</taxon>
        <taxon>Chromatiaceae</taxon>
        <taxon>Rheinheimera</taxon>
    </lineage>
</organism>
<keyword evidence="3" id="KW-1185">Reference proteome</keyword>
<accession>A0A5C8LZE8</accession>
<name>A0A5C8LZE8_9GAMM</name>
<dbReference type="Pfam" id="PF03861">
    <property type="entry name" value="ANTAR"/>
    <property type="match status" value="1"/>
</dbReference>
<evidence type="ECO:0000313" key="3">
    <source>
        <dbReference type="Proteomes" id="UP000321814"/>
    </source>
</evidence>